<gene>
    <name evidence="2" type="primary">phnG</name>
    <name evidence="1" type="ORF">AMS69_18850</name>
    <name evidence="2" type="ORF">GOC83_19590</name>
</gene>
<dbReference type="GO" id="GO:0016829">
    <property type="term" value="F:lyase activity"/>
    <property type="evidence" value="ECO:0007669"/>
    <property type="project" value="UniProtKB-KW"/>
</dbReference>
<reference evidence="2" key="2">
    <citation type="submission" date="2019-12" db="EMBL/GenBank/DDBJ databases">
        <title>The whole-genome sequencing of Haloarcula japonica strain pws8.</title>
        <authorList>
            <person name="Verma D.K."/>
            <person name="Gopal K."/>
            <person name="Prasad E.S."/>
        </authorList>
    </citation>
    <scope>NUCLEOTIDE SEQUENCE</scope>
    <source>
        <strain evidence="2">Pws8</strain>
    </source>
</reference>
<dbReference type="NCBIfam" id="TIGR03293">
    <property type="entry name" value="PhnG_redo"/>
    <property type="match status" value="1"/>
</dbReference>
<accession>A0A0N0U8M9</accession>
<dbReference type="EMBL" id="WOWB01000009">
    <property type="protein sequence ID" value="NLV08323.1"/>
    <property type="molecule type" value="Genomic_DNA"/>
</dbReference>
<evidence type="ECO:0000313" key="3">
    <source>
        <dbReference type="Proteomes" id="UP000037729"/>
    </source>
</evidence>
<dbReference type="PATRIC" id="fig|1705562.3.peg.77"/>
<proteinExistence type="predicted"/>
<name>A0A0N0U8M9_9EURY</name>
<dbReference type="RefSeq" id="WP_053969571.1">
    <property type="nucleotide sequence ID" value="NZ_LIUF01000011.1"/>
</dbReference>
<dbReference type="Proteomes" id="UP000037729">
    <property type="component" value="Unassembled WGS sequence"/>
</dbReference>
<keyword evidence="3" id="KW-1185">Reference proteome</keyword>
<dbReference type="Pfam" id="PF06754">
    <property type="entry name" value="PhnG"/>
    <property type="match status" value="1"/>
</dbReference>
<dbReference type="OrthoDB" id="182774at2157"/>
<dbReference type="GO" id="GO:0015716">
    <property type="term" value="P:organic phosphonate transport"/>
    <property type="evidence" value="ECO:0007669"/>
    <property type="project" value="InterPro"/>
</dbReference>
<reference evidence="1 3" key="1">
    <citation type="submission" date="2015-08" db="EMBL/GenBank/DDBJ databases">
        <title>Genomes of Isolates from Cabo Rojo, PR.</title>
        <authorList>
            <person name="Sanchez-Nieves R.L."/>
            <person name="Montalvo-Rodriguez R."/>
        </authorList>
    </citation>
    <scope>NUCLEOTIDE SEQUENCE [LARGE SCALE GENOMIC DNA]</scope>
    <source>
        <strain evidence="1 3">SL3</strain>
    </source>
</reference>
<dbReference type="AlphaFoldDB" id="A0A0N0U8M9"/>
<dbReference type="EMBL" id="LIUF01000011">
    <property type="protein sequence ID" value="KOX91434.1"/>
    <property type="molecule type" value="Genomic_DNA"/>
</dbReference>
<dbReference type="Proteomes" id="UP000610611">
    <property type="component" value="Unassembled WGS sequence"/>
</dbReference>
<evidence type="ECO:0000313" key="1">
    <source>
        <dbReference type="EMBL" id="KOX91434.1"/>
    </source>
</evidence>
<dbReference type="GO" id="GO:0019634">
    <property type="term" value="P:organic phosphonate metabolic process"/>
    <property type="evidence" value="ECO:0007669"/>
    <property type="project" value="InterPro"/>
</dbReference>
<comment type="caution">
    <text evidence="1">The sequence shown here is derived from an EMBL/GenBank/DDBJ whole genome shotgun (WGS) entry which is preliminary data.</text>
</comment>
<keyword evidence="2" id="KW-0456">Lyase</keyword>
<sequence length="147" mass="16064">MGDPTDRSDRFELIADCDGETLARFANEVLESDPPLSVRQDPRPQLLMQQVVEPVEHRPFNLGEVVVTPAAVELDGQRGFAMIPGKAERAALSGAIVDAAVAGDHPVTDDVLRALEQVAADREAERAQAWAESKHTTVDFETMEDEE</sequence>
<dbReference type="InterPro" id="IPR009609">
    <property type="entry name" value="Phosphonate_metab_PhnG"/>
</dbReference>
<protein>
    <submittedName>
        <fullName evidence="2">Phosphonate C-P lyase system protein PhnG</fullName>
    </submittedName>
    <submittedName>
        <fullName evidence="1">Phosphonate metabolism protein PhnG</fullName>
    </submittedName>
</protein>
<evidence type="ECO:0000313" key="2">
    <source>
        <dbReference type="EMBL" id="NLV08323.1"/>
    </source>
</evidence>
<organism evidence="1 3">
    <name type="scientific">Haloarcula rubripromontorii</name>
    <dbReference type="NCBI Taxonomy" id="1705562"/>
    <lineage>
        <taxon>Archaea</taxon>
        <taxon>Methanobacteriati</taxon>
        <taxon>Methanobacteriota</taxon>
        <taxon>Stenosarchaea group</taxon>
        <taxon>Halobacteria</taxon>
        <taxon>Halobacteriales</taxon>
        <taxon>Haloarculaceae</taxon>
        <taxon>Haloarcula</taxon>
    </lineage>
</organism>
<dbReference type="STRING" id="1705562.AMS69_18850"/>